<dbReference type="InterPro" id="IPR003594">
    <property type="entry name" value="HATPase_dom"/>
</dbReference>
<keyword evidence="9" id="KW-1185">Reference proteome</keyword>
<dbReference type="SUPFAM" id="SSF47384">
    <property type="entry name" value="Homodimeric domain of signal transducing histidine kinase"/>
    <property type="match status" value="1"/>
</dbReference>
<dbReference type="InterPro" id="IPR003661">
    <property type="entry name" value="HisK_dim/P_dom"/>
</dbReference>
<keyword evidence="5" id="KW-0175">Coiled coil</keyword>
<keyword evidence="3" id="KW-0597">Phosphoprotein</keyword>
<name>A0A6I4T6Q1_9SPHN</name>
<dbReference type="SUPFAM" id="SSF55874">
    <property type="entry name" value="ATPase domain of HSP90 chaperone/DNA topoisomerase II/histidine kinase"/>
    <property type="match status" value="1"/>
</dbReference>
<dbReference type="SMART" id="SM00387">
    <property type="entry name" value="HATPase_c"/>
    <property type="match status" value="1"/>
</dbReference>
<dbReference type="Gene3D" id="3.30.565.10">
    <property type="entry name" value="Histidine kinase-like ATPase, C-terminal domain"/>
    <property type="match status" value="1"/>
</dbReference>
<dbReference type="InterPro" id="IPR036890">
    <property type="entry name" value="HATPase_C_sf"/>
</dbReference>
<keyword evidence="6" id="KW-0472">Membrane</keyword>
<dbReference type="Gene3D" id="1.10.287.130">
    <property type="match status" value="1"/>
</dbReference>
<dbReference type="EC" id="2.7.13.3" evidence="2"/>
<evidence type="ECO:0000256" key="2">
    <source>
        <dbReference type="ARBA" id="ARBA00012438"/>
    </source>
</evidence>
<gene>
    <name evidence="8" type="ORF">GRI91_11270</name>
</gene>
<comment type="caution">
    <text evidence="8">The sequence shown here is derived from an EMBL/GenBank/DDBJ whole genome shotgun (WGS) entry which is preliminary data.</text>
</comment>
<feature type="domain" description="Histidine kinase" evidence="7">
    <location>
        <begin position="108"/>
        <end position="328"/>
    </location>
</feature>
<keyword evidence="6" id="KW-0812">Transmembrane</keyword>
<dbReference type="InterPro" id="IPR036097">
    <property type="entry name" value="HisK_dim/P_sf"/>
</dbReference>
<dbReference type="PROSITE" id="PS50109">
    <property type="entry name" value="HIS_KIN"/>
    <property type="match status" value="1"/>
</dbReference>
<evidence type="ECO:0000313" key="8">
    <source>
        <dbReference type="EMBL" id="MXO66338.1"/>
    </source>
</evidence>
<dbReference type="Pfam" id="PF00512">
    <property type="entry name" value="HisKA"/>
    <property type="match status" value="1"/>
</dbReference>
<keyword evidence="4" id="KW-0902">Two-component regulatory system</keyword>
<evidence type="ECO:0000256" key="5">
    <source>
        <dbReference type="SAM" id="Coils"/>
    </source>
</evidence>
<evidence type="ECO:0000256" key="4">
    <source>
        <dbReference type="ARBA" id="ARBA00023012"/>
    </source>
</evidence>
<evidence type="ECO:0000313" key="9">
    <source>
        <dbReference type="Proteomes" id="UP000438476"/>
    </source>
</evidence>
<organism evidence="8 9">
    <name type="scientific">Altericroceibacterium endophyticum</name>
    <dbReference type="NCBI Taxonomy" id="1808508"/>
    <lineage>
        <taxon>Bacteria</taxon>
        <taxon>Pseudomonadati</taxon>
        <taxon>Pseudomonadota</taxon>
        <taxon>Alphaproteobacteria</taxon>
        <taxon>Sphingomonadales</taxon>
        <taxon>Erythrobacteraceae</taxon>
        <taxon>Altericroceibacterium</taxon>
    </lineage>
</organism>
<dbReference type="GO" id="GO:0000155">
    <property type="term" value="F:phosphorelay sensor kinase activity"/>
    <property type="evidence" value="ECO:0007669"/>
    <property type="project" value="InterPro"/>
</dbReference>
<evidence type="ECO:0000256" key="1">
    <source>
        <dbReference type="ARBA" id="ARBA00000085"/>
    </source>
</evidence>
<comment type="catalytic activity">
    <reaction evidence="1">
        <text>ATP + protein L-histidine = ADP + protein N-phospho-L-histidine.</text>
        <dbReference type="EC" id="2.7.13.3"/>
    </reaction>
</comment>
<dbReference type="PANTHER" id="PTHR45339:SF1">
    <property type="entry name" value="HYBRID SIGNAL TRANSDUCTION HISTIDINE KINASE J"/>
    <property type="match status" value="1"/>
</dbReference>
<protein>
    <recommendedName>
        <fullName evidence="2">histidine kinase</fullName>
        <ecNumber evidence="2">2.7.13.3</ecNumber>
    </recommendedName>
</protein>
<feature type="transmembrane region" description="Helical" evidence="6">
    <location>
        <begin position="6"/>
        <end position="27"/>
    </location>
</feature>
<keyword evidence="6" id="KW-1133">Transmembrane helix</keyword>
<dbReference type="SMART" id="SM00388">
    <property type="entry name" value="HisKA"/>
    <property type="match status" value="1"/>
</dbReference>
<sequence length="445" mass="48932">MNDPLNMLLMAIAAGLIFSMGVAVGRFRLAKIRRQMETWRDDADDTVNLSGGENVAAGPERLNVEDLVTEKAALEQRLEETEALQRETETQLLKTQGLAEKRLKILGQVSHDLRTPVSGIVGMVDQAKDDPRSATRAKAFEIIELSAYNLLRTLDNAVEEARLEAGAPISESGTFNPKAMMEKIVTDLQRLAQRKGIILQNNGSCSETLSGNPARVEQVLTNLMTSLIKFSVRQEIVIGCVCRPDSPPGTTLAHFYIEDRGRPSSKDGTDYLFDTVERLASNHPGDKQQAGLSLTICSRLAHEMGGQIGIEDAGPDHRRVFFEVPLKQQTTTETSEPLRSALLIDRSATGKLTASALLSQLGFKVECRDDLPTQEELTHYEFVICDADTLSDDDWPGTNMVADKVQVLALVSTDNTKLKAKLADQRIPTLNKPLDIAELHRATTK</sequence>
<dbReference type="Pfam" id="PF02518">
    <property type="entry name" value="HATPase_c"/>
    <property type="match status" value="1"/>
</dbReference>
<dbReference type="CDD" id="cd00082">
    <property type="entry name" value="HisKA"/>
    <property type="match status" value="1"/>
</dbReference>
<proteinExistence type="predicted"/>
<dbReference type="EMBL" id="WTYT01000005">
    <property type="protein sequence ID" value="MXO66338.1"/>
    <property type="molecule type" value="Genomic_DNA"/>
</dbReference>
<feature type="coiled-coil region" evidence="5">
    <location>
        <begin position="64"/>
        <end position="91"/>
    </location>
</feature>
<dbReference type="InterPro" id="IPR005467">
    <property type="entry name" value="His_kinase_dom"/>
</dbReference>
<evidence type="ECO:0000256" key="3">
    <source>
        <dbReference type="ARBA" id="ARBA00022553"/>
    </source>
</evidence>
<accession>A0A6I4T6Q1</accession>
<evidence type="ECO:0000256" key="6">
    <source>
        <dbReference type="SAM" id="Phobius"/>
    </source>
</evidence>
<reference evidence="8 9" key="1">
    <citation type="submission" date="2019-12" db="EMBL/GenBank/DDBJ databases">
        <title>Genomic-based taxomic classification of the family Erythrobacteraceae.</title>
        <authorList>
            <person name="Xu L."/>
        </authorList>
    </citation>
    <scope>NUCLEOTIDE SEQUENCE [LARGE SCALE GENOMIC DNA]</scope>
    <source>
        <strain evidence="8 9">LMG 29518</strain>
    </source>
</reference>
<evidence type="ECO:0000259" key="7">
    <source>
        <dbReference type="PROSITE" id="PS50109"/>
    </source>
</evidence>
<dbReference type="PANTHER" id="PTHR45339">
    <property type="entry name" value="HYBRID SIGNAL TRANSDUCTION HISTIDINE KINASE J"/>
    <property type="match status" value="1"/>
</dbReference>
<dbReference type="Proteomes" id="UP000438476">
    <property type="component" value="Unassembled WGS sequence"/>
</dbReference>
<dbReference type="AlphaFoldDB" id="A0A6I4T6Q1"/>